<keyword evidence="3" id="KW-1185">Reference proteome</keyword>
<sequence length="114" mass="11888">MSSAVSTRSAAAAAKALLTGEDQHATDGMLLTLRSVANPRAAAIMRDSLERNYQARLADGLPGPDKTGRSALLIAICAGMMLNRTVLGSTVLNGDVERLVPYLHAALDAVADIQ</sequence>
<protein>
    <recommendedName>
        <fullName evidence="1">WH2 domain-containing protein</fullName>
    </recommendedName>
</protein>
<dbReference type="EMBL" id="SHKR01000013">
    <property type="protein sequence ID" value="RZU13514.1"/>
    <property type="molecule type" value="Genomic_DNA"/>
</dbReference>
<feature type="domain" description="WH2" evidence="1">
    <location>
        <begin position="68"/>
        <end position="85"/>
    </location>
</feature>
<dbReference type="Gene3D" id="1.10.357.10">
    <property type="entry name" value="Tetracycline Repressor, domain 2"/>
    <property type="match status" value="1"/>
</dbReference>
<organism evidence="2 3">
    <name type="scientific">Kribbella rubisoli</name>
    <dbReference type="NCBI Taxonomy" id="3075929"/>
    <lineage>
        <taxon>Bacteria</taxon>
        <taxon>Bacillati</taxon>
        <taxon>Actinomycetota</taxon>
        <taxon>Actinomycetes</taxon>
        <taxon>Propionibacteriales</taxon>
        <taxon>Kribbellaceae</taxon>
        <taxon>Kribbella</taxon>
    </lineage>
</organism>
<evidence type="ECO:0000313" key="2">
    <source>
        <dbReference type="EMBL" id="RZU13514.1"/>
    </source>
</evidence>
<dbReference type="SUPFAM" id="SSF48498">
    <property type="entry name" value="Tetracyclin repressor-like, C-terminal domain"/>
    <property type="match status" value="1"/>
</dbReference>
<dbReference type="PROSITE" id="PS51082">
    <property type="entry name" value="WH2"/>
    <property type="match status" value="1"/>
</dbReference>
<gene>
    <name evidence="2" type="ORF">EV645_4357</name>
</gene>
<reference evidence="2 3" key="1">
    <citation type="journal article" date="2015" name="Stand. Genomic Sci.">
        <title>Genomic Encyclopedia of Bacterial and Archaeal Type Strains, Phase III: the genomes of soil and plant-associated and newly described type strains.</title>
        <authorList>
            <person name="Whitman W.B."/>
            <person name="Woyke T."/>
            <person name="Klenk H.P."/>
            <person name="Zhou Y."/>
            <person name="Lilburn T.G."/>
            <person name="Beck B.J."/>
            <person name="De Vos P."/>
            <person name="Vandamme P."/>
            <person name="Eisen J.A."/>
            <person name="Garrity G."/>
            <person name="Hugenholtz P."/>
            <person name="Kyrpides N.C."/>
        </authorList>
    </citation>
    <scope>NUCLEOTIDE SEQUENCE [LARGE SCALE GENOMIC DNA]</scope>
    <source>
        <strain evidence="2 3">VKM Ac-2540</strain>
    </source>
</reference>
<comment type="caution">
    <text evidence="2">The sequence shown here is derived from an EMBL/GenBank/DDBJ whole genome shotgun (WGS) entry which is preliminary data.</text>
</comment>
<name>A0A4Q7WSY4_9ACTN</name>
<dbReference type="OrthoDB" id="3210235at2"/>
<dbReference type="InterPro" id="IPR003124">
    <property type="entry name" value="WH2_dom"/>
</dbReference>
<dbReference type="InterPro" id="IPR036271">
    <property type="entry name" value="Tet_transcr_reg_TetR-rel_C_sf"/>
</dbReference>
<accession>A0A4Q7WSY4</accession>
<evidence type="ECO:0000313" key="3">
    <source>
        <dbReference type="Proteomes" id="UP000292027"/>
    </source>
</evidence>
<dbReference type="InterPro" id="IPR041678">
    <property type="entry name" value="TetR_C_16"/>
</dbReference>
<dbReference type="Pfam" id="PF17920">
    <property type="entry name" value="TetR_C_16"/>
    <property type="match status" value="1"/>
</dbReference>
<dbReference type="AlphaFoldDB" id="A0A4Q7WSY4"/>
<dbReference type="Proteomes" id="UP000292027">
    <property type="component" value="Unassembled WGS sequence"/>
</dbReference>
<proteinExistence type="predicted"/>
<evidence type="ECO:0000259" key="1">
    <source>
        <dbReference type="PROSITE" id="PS51082"/>
    </source>
</evidence>
<dbReference type="GO" id="GO:0003779">
    <property type="term" value="F:actin binding"/>
    <property type="evidence" value="ECO:0007669"/>
    <property type="project" value="InterPro"/>
</dbReference>